<dbReference type="InterPro" id="IPR058627">
    <property type="entry name" value="MdtA-like_C"/>
</dbReference>
<dbReference type="EMBL" id="BSND01000004">
    <property type="protein sequence ID" value="GLP99216.1"/>
    <property type="molecule type" value="Genomic_DNA"/>
</dbReference>
<dbReference type="Gene3D" id="2.40.420.20">
    <property type="match status" value="1"/>
</dbReference>
<evidence type="ECO:0000259" key="7">
    <source>
        <dbReference type="Pfam" id="PF25967"/>
    </source>
</evidence>
<name>A0ABQ5TUV5_9GAMM</name>
<proteinExistence type="inferred from homology"/>
<gene>
    <name evidence="8" type="ORF">GCM10007891_10700</name>
</gene>
<reference evidence="8" key="1">
    <citation type="journal article" date="2014" name="Int. J. Syst. Evol. Microbiol.">
        <title>Complete genome of a new Firmicutes species belonging to the dominant human colonic microbiota ('Ruminococcus bicirculans') reveals two chromosomes and a selective capacity to utilize plant glucans.</title>
        <authorList>
            <consortium name="NISC Comparative Sequencing Program"/>
            <person name="Wegmann U."/>
            <person name="Louis P."/>
            <person name="Goesmann A."/>
            <person name="Henrissat B."/>
            <person name="Duncan S.H."/>
            <person name="Flint H.J."/>
        </authorList>
    </citation>
    <scope>NUCLEOTIDE SEQUENCE</scope>
    <source>
        <strain evidence="8">NBRC 102424</strain>
    </source>
</reference>
<evidence type="ECO:0000256" key="1">
    <source>
        <dbReference type="ARBA" id="ARBA00004519"/>
    </source>
</evidence>
<evidence type="ECO:0000313" key="9">
    <source>
        <dbReference type="Proteomes" id="UP001161423"/>
    </source>
</evidence>
<comment type="caution">
    <text evidence="8">The sequence shown here is derived from an EMBL/GenBank/DDBJ whole genome shotgun (WGS) entry which is preliminary data.</text>
</comment>
<evidence type="ECO:0000259" key="5">
    <source>
        <dbReference type="Pfam" id="PF25917"/>
    </source>
</evidence>
<dbReference type="Gene3D" id="1.10.287.470">
    <property type="entry name" value="Helix hairpin bin"/>
    <property type="match status" value="1"/>
</dbReference>
<dbReference type="Pfam" id="PF25944">
    <property type="entry name" value="Beta-barrel_RND"/>
    <property type="match status" value="1"/>
</dbReference>
<evidence type="ECO:0000313" key="8">
    <source>
        <dbReference type="EMBL" id="GLP99216.1"/>
    </source>
</evidence>
<feature type="domain" description="Multidrug resistance protein MdtA-like C-terminal permuted SH3" evidence="7">
    <location>
        <begin position="310"/>
        <end position="368"/>
    </location>
</feature>
<dbReference type="Gene3D" id="2.40.30.170">
    <property type="match status" value="1"/>
</dbReference>
<dbReference type="InterPro" id="IPR058626">
    <property type="entry name" value="MdtA-like_b-barrel"/>
</dbReference>
<dbReference type="PANTHER" id="PTHR30158:SF10">
    <property type="entry name" value="CATION EFFLUX PUMP"/>
    <property type="match status" value="1"/>
</dbReference>
<accession>A0ABQ5TUV5</accession>
<dbReference type="NCBIfam" id="TIGR01730">
    <property type="entry name" value="RND_mfp"/>
    <property type="match status" value="1"/>
</dbReference>
<keyword evidence="9" id="KW-1185">Reference proteome</keyword>
<dbReference type="SUPFAM" id="SSF111369">
    <property type="entry name" value="HlyD-like secretion proteins"/>
    <property type="match status" value="1"/>
</dbReference>
<sequence length="387" mass="42762">MRMKRNTISIGIAVALIGLGSFSAYHFAYADKQQEVTQNQQFPAVIVSHPAIENITEWQQYAGRFVAVNNVDIRSRVSGYLEKIHFKDGDIVNKGDLLFSIDPRPFKAEVSIAKATVEEREATLALAKTDSTRSIELYKTHAVSKQRVDEDKARVKQAEAQLSAAKSRLARAELDLDFTQITAPITGKIDQHNVDVGNLIRGDDENASPLTNIVSLDPIYVIFDVDQNTFLNLTNNETKSFNDVHSSSVRLSIQGDTDTKYDAKINFVSNSIDQQTGSIRLRAVVDNNQGKFTPGLFARVELAKQENPQTILIPEKALVLEQTDYVVYVVNDEDIVESRHVEVGPIANGLRVIRKGLNGDERVISGGLHHVAVGSKVAIQSELALNP</sequence>
<evidence type="ECO:0000259" key="6">
    <source>
        <dbReference type="Pfam" id="PF25944"/>
    </source>
</evidence>
<reference evidence="8" key="2">
    <citation type="submission" date="2023-01" db="EMBL/GenBank/DDBJ databases">
        <title>Draft genome sequence of Methylophaga thalassica strain NBRC 102424.</title>
        <authorList>
            <person name="Sun Q."/>
            <person name="Mori K."/>
        </authorList>
    </citation>
    <scope>NUCLEOTIDE SEQUENCE</scope>
    <source>
        <strain evidence="8">NBRC 102424</strain>
    </source>
</reference>
<protein>
    <submittedName>
        <fullName evidence="8">MexE family multidrug efflux RND transporter periplasmic adaptor subunit</fullName>
    </submittedName>
</protein>
<comment type="subcellular location">
    <subcellularLocation>
        <location evidence="1">Cell inner membrane</location>
        <topology evidence="1">Lipid-anchor</topology>
    </subcellularLocation>
</comment>
<feature type="domain" description="Multidrug resistance protein MdtA-like beta-barrel" evidence="6">
    <location>
        <begin position="218"/>
        <end position="303"/>
    </location>
</feature>
<evidence type="ECO:0000256" key="2">
    <source>
        <dbReference type="ARBA" id="ARBA00009477"/>
    </source>
</evidence>
<dbReference type="InterPro" id="IPR058625">
    <property type="entry name" value="MdtA-like_BSH"/>
</dbReference>
<dbReference type="InterPro" id="IPR006143">
    <property type="entry name" value="RND_pump_MFP"/>
</dbReference>
<feature type="coiled-coil region" evidence="3">
    <location>
        <begin position="148"/>
        <end position="175"/>
    </location>
</feature>
<dbReference type="Pfam" id="PF25876">
    <property type="entry name" value="HH_MFP_RND"/>
    <property type="match status" value="1"/>
</dbReference>
<dbReference type="InterPro" id="IPR058624">
    <property type="entry name" value="MdtA-like_HH"/>
</dbReference>
<feature type="domain" description="Multidrug resistance protein MdtA-like alpha-helical hairpin" evidence="4">
    <location>
        <begin position="113"/>
        <end position="179"/>
    </location>
</feature>
<organism evidence="8 9">
    <name type="scientific">Methylophaga thalassica</name>
    <dbReference type="NCBI Taxonomy" id="40223"/>
    <lineage>
        <taxon>Bacteria</taxon>
        <taxon>Pseudomonadati</taxon>
        <taxon>Pseudomonadota</taxon>
        <taxon>Gammaproteobacteria</taxon>
        <taxon>Thiotrichales</taxon>
        <taxon>Piscirickettsiaceae</taxon>
        <taxon>Methylophaga</taxon>
    </lineage>
</organism>
<dbReference type="Pfam" id="PF25917">
    <property type="entry name" value="BSH_RND"/>
    <property type="match status" value="1"/>
</dbReference>
<dbReference type="Proteomes" id="UP001161423">
    <property type="component" value="Unassembled WGS sequence"/>
</dbReference>
<dbReference type="Gene3D" id="2.40.50.100">
    <property type="match status" value="1"/>
</dbReference>
<keyword evidence="3" id="KW-0175">Coiled coil</keyword>
<dbReference type="Pfam" id="PF25967">
    <property type="entry name" value="RND-MFP_C"/>
    <property type="match status" value="1"/>
</dbReference>
<comment type="similarity">
    <text evidence="2">Belongs to the membrane fusion protein (MFP) (TC 8.A.1) family.</text>
</comment>
<evidence type="ECO:0000256" key="3">
    <source>
        <dbReference type="SAM" id="Coils"/>
    </source>
</evidence>
<dbReference type="PANTHER" id="PTHR30158">
    <property type="entry name" value="ACRA/E-RELATED COMPONENT OF DRUG EFFLUX TRANSPORTER"/>
    <property type="match status" value="1"/>
</dbReference>
<feature type="domain" description="Multidrug resistance protein MdtA-like barrel-sandwich hybrid" evidence="5">
    <location>
        <begin position="69"/>
        <end position="205"/>
    </location>
</feature>
<evidence type="ECO:0000259" key="4">
    <source>
        <dbReference type="Pfam" id="PF25876"/>
    </source>
</evidence>